<evidence type="ECO:0000256" key="3">
    <source>
        <dbReference type="PIRSR" id="PIRSR600888-3"/>
    </source>
</evidence>
<keyword evidence="5" id="KW-1185">Reference proteome</keyword>
<dbReference type="RefSeq" id="WP_111241180.1">
    <property type="nucleotide sequence ID" value="NZ_AP023358.1"/>
</dbReference>
<sequence length="201" mass="22467">MQIRELKVEGAYELTPQSFHDHRGLFLSPYQQELFLDHTGHRLFPVAQCSLSRSHRAVARGIHFTATPPGMAKFVYSAQGRALDIIVDTRVGAPTYGQWDSVLLDQRDFRALYLPVGVGHLFVSLADDTVVCYLLSTEYVPANELAISPTDPRLRLPLPTEFDLVLSERDRTAPTLDEAERAGILPDYAACRQLSLAWEAA</sequence>
<dbReference type="GO" id="GO:0008830">
    <property type="term" value="F:dTDP-4-dehydrorhamnose 3,5-epimerase activity"/>
    <property type="evidence" value="ECO:0007669"/>
    <property type="project" value="InterPro"/>
</dbReference>
<dbReference type="PANTHER" id="PTHR21047">
    <property type="entry name" value="DTDP-6-DEOXY-D-GLUCOSE-3,5 EPIMERASE"/>
    <property type="match status" value="1"/>
</dbReference>
<dbReference type="AlphaFoldDB" id="A0A2W2CTP6"/>
<name>A0A2W2CTP6_9ACTN</name>
<evidence type="ECO:0000256" key="2">
    <source>
        <dbReference type="PIRSR" id="PIRSR600888-1"/>
    </source>
</evidence>
<proteinExistence type="inferred from homology"/>
<dbReference type="GO" id="GO:0005829">
    <property type="term" value="C:cytosol"/>
    <property type="evidence" value="ECO:0007669"/>
    <property type="project" value="TreeGrafter"/>
</dbReference>
<accession>A0A2W2CTP6</accession>
<dbReference type="Pfam" id="PF00908">
    <property type="entry name" value="dTDP_sugar_isom"/>
    <property type="match status" value="1"/>
</dbReference>
<dbReference type="PANTHER" id="PTHR21047:SF2">
    <property type="entry name" value="THYMIDINE DIPHOSPHO-4-KETO-RHAMNOSE 3,5-EPIMERASE"/>
    <property type="match status" value="1"/>
</dbReference>
<dbReference type="InterPro" id="IPR000888">
    <property type="entry name" value="RmlC-like"/>
</dbReference>
<comment type="similarity">
    <text evidence="1">Belongs to the dTDP-4-dehydrorhamnose 3,5-epimerase family.</text>
</comment>
<organism evidence="4 5">
    <name type="scientific">Micromonospora endophytica</name>
    <dbReference type="NCBI Taxonomy" id="515350"/>
    <lineage>
        <taxon>Bacteria</taxon>
        <taxon>Bacillati</taxon>
        <taxon>Actinomycetota</taxon>
        <taxon>Actinomycetes</taxon>
        <taxon>Micromonosporales</taxon>
        <taxon>Micromonosporaceae</taxon>
        <taxon>Micromonospora</taxon>
    </lineage>
</organism>
<evidence type="ECO:0000256" key="1">
    <source>
        <dbReference type="ARBA" id="ARBA00010154"/>
    </source>
</evidence>
<evidence type="ECO:0000313" key="4">
    <source>
        <dbReference type="EMBL" id="PZG01231.1"/>
    </source>
</evidence>
<evidence type="ECO:0000313" key="5">
    <source>
        <dbReference type="Proteomes" id="UP000248627"/>
    </source>
</evidence>
<dbReference type="GO" id="GO:0019305">
    <property type="term" value="P:dTDP-rhamnose biosynthetic process"/>
    <property type="evidence" value="ECO:0007669"/>
    <property type="project" value="TreeGrafter"/>
</dbReference>
<dbReference type="OrthoDB" id="9800680at2"/>
<dbReference type="Proteomes" id="UP000248627">
    <property type="component" value="Unassembled WGS sequence"/>
</dbReference>
<feature type="active site" description="Proton acceptor" evidence="2">
    <location>
        <position position="63"/>
    </location>
</feature>
<dbReference type="InterPro" id="IPR011051">
    <property type="entry name" value="RmlC_Cupin_sf"/>
</dbReference>
<dbReference type="InterPro" id="IPR014710">
    <property type="entry name" value="RmlC-like_jellyroll"/>
</dbReference>
<dbReference type="CDD" id="cd00438">
    <property type="entry name" value="cupin_RmlC"/>
    <property type="match status" value="1"/>
</dbReference>
<reference evidence="4 5" key="1">
    <citation type="submission" date="2018-01" db="EMBL/GenBank/DDBJ databases">
        <title>Draft genome sequence of Jishengella endophytica.</title>
        <authorList>
            <person name="Sahin N."/>
            <person name="Ay H."/>
            <person name="Saygin H."/>
        </authorList>
    </citation>
    <scope>NUCLEOTIDE SEQUENCE [LARGE SCALE GENOMIC DNA]</scope>
    <source>
        <strain evidence="4 5">DSM 45430</strain>
    </source>
</reference>
<feature type="active site" description="Proton donor" evidence="2">
    <location>
        <position position="133"/>
    </location>
</feature>
<dbReference type="SUPFAM" id="SSF51182">
    <property type="entry name" value="RmlC-like cupins"/>
    <property type="match status" value="1"/>
</dbReference>
<dbReference type="Gene3D" id="2.60.120.10">
    <property type="entry name" value="Jelly Rolls"/>
    <property type="match status" value="1"/>
</dbReference>
<protein>
    <submittedName>
        <fullName evidence="4">dTDP-4-dehydrorhamnose 3,5-epimerase</fullName>
    </submittedName>
</protein>
<comment type="caution">
    <text evidence="4">The sequence shown here is derived from an EMBL/GenBank/DDBJ whole genome shotgun (WGS) entry which is preliminary data.</text>
</comment>
<feature type="site" description="Participates in a stacking interaction with the thymidine ring of dTDP-4-oxo-6-deoxyglucose" evidence="3">
    <location>
        <position position="139"/>
    </location>
</feature>
<dbReference type="EMBL" id="POTX01000001">
    <property type="protein sequence ID" value="PZG01231.1"/>
    <property type="molecule type" value="Genomic_DNA"/>
</dbReference>
<dbReference type="GO" id="GO:0000271">
    <property type="term" value="P:polysaccharide biosynthetic process"/>
    <property type="evidence" value="ECO:0007669"/>
    <property type="project" value="TreeGrafter"/>
</dbReference>
<gene>
    <name evidence="4" type="ORF">C1I93_00420</name>
</gene>